<proteinExistence type="predicted"/>
<comment type="subcellular location">
    <subcellularLocation>
        <location evidence="1">Cell membrane</location>
    </subcellularLocation>
</comment>
<dbReference type="InterPro" id="IPR039808">
    <property type="entry name" value="Cadherin"/>
</dbReference>
<dbReference type="Bgee" id="ENSXETG00000014682">
    <property type="expression patterns" value="Expressed in small intestine and 4 other cell types or tissues"/>
</dbReference>
<dbReference type="InParanoid" id="F7EU65"/>
<evidence type="ECO:0000256" key="6">
    <source>
        <dbReference type="ARBA" id="ARBA00023136"/>
    </source>
</evidence>
<feature type="transmembrane region" description="Helical" evidence="9">
    <location>
        <begin position="781"/>
        <end position="806"/>
    </location>
</feature>
<keyword evidence="7" id="KW-0325">Glycoprotein</keyword>
<feature type="domain" description="Cadherin" evidence="10">
    <location>
        <begin position="687"/>
        <end position="774"/>
    </location>
</feature>
<gene>
    <name evidence="11" type="primary">cdh17</name>
</gene>
<dbReference type="FunFam" id="2.60.40.60:FF:000015">
    <property type="entry name" value="FAT atypical cadherin 1"/>
    <property type="match status" value="1"/>
</dbReference>
<evidence type="ECO:0000256" key="9">
    <source>
        <dbReference type="SAM" id="Phobius"/>
    </source>
</evidence>
<dbReference type="eggNOG" id="KOG3594">
    <property type="taxonomic scope" value="Eukaryota"/>
</dbReference>
<dbReference type="FunFam" id="2.60.40.60:FF:000183">
    <property type="entry name" value="Cadherin 17"/>
    <property type="match status" value="1"/>
</dbReference>
<evidence type="ECO:0000256" key="5">
    <source>
        <dbReference type="ARBA" id="ARBA00022889"/>
    </source>
</evidence>
<dbReference type="FunCoup" id="F7EU65">
    <property type="interactions" value="70"/>
</dbReference>
<reference evidence="11" key="2">
    <citation type="submission" date="2011-06" db="UniProtKB">
        <authorList>
            <consortium name="Ensembl"/>
        </authorList>
    </citation>
    <scope>IDENTIFICATION</scope>
</reference>
<dbReference type="InterPro" id="IPR015919">
    <property type="entry name" value="Cadherin-like_sf"/>
</dbReference>
<keyword evidence="4 8" id="KW-0106">Calcium</keyword>
<dbReference type="Xenbase" id="XB-GENE-868449">
    <property type="gene designation" value="cdh17"/>
</dbReference>
<accession>F7EU65</accession>
<dbReference type="PRINTS" id="PR00205">
    <property type="entry name" value="CADHERIN"/>
</dbReference>
<dbReference type="HOGENOM" id="CLU_016170_0_0_1"/>
<dbReference type="GO" id="GO:0005509">
    <property type="term" value="F:calcium ion binding"/>
    <property type="evidence" value="ECO:0007669"/>
    <property type="project" value="UniProtKB-UniRule"/>
</dbReference>
<evidence type="ECO:0000256" key="4">
    <source>
        <dbReference type="ARBA" id="ARBA00022837"/>
    </source>
</evidence>
<dbReference type="Pfam" id="PF00028">
    <property type="entry name" value="Cadherin"/>
    <property type="match status" value="4"/>
</dbReference>
<dbReference type="FunFam" id="2.60.40.60:FF:000188">
    <property type="entry name" value="Cadherin 17"/>
    <property type="match status" value="2"/>
</dbReference>
<keyword evidence="9" id="KW-1133">Transmembrane helix</keyword>
<dbReference type="SMART" id="SM00112">
    <property type="entry name" value="CA"/>
    <property type="match status" value="7"/>
</dbReference>
<evidence type="ECO:0000259" key="10">
    <source>
        <dbReference type="PROSITE" id="PS50268"/>
    </source>
</evidence>
<organism evidence="11">
    <name type="scientific">Xenopus tropicalis</name>
    <name type="common">Western clawed frog</name>
    <name type="synonym">Silurana tropicalis</name>
    <dbReference type="NCBI Taxonomy" id="8364"/>
    <lineage>
        <taxon>Eukaryota</taxon>
        <taxon>Metazoa</taxon>
        <taxon>Chordata</taxon>
        <taxon>Craniata</taxon>
        <taxon>Vertebrata</taxon>
        <taxon>Euteleostomi</taxon>
        <taxon>Amphibia</taxon>
        <taxon>Batrachia</taxon>
        <taxon>Anura</taxon>
        <taxon>Pipoidea</taxon>
        <taxon>Pipidae</taxon>
        <taxon>Xenopodinae</taxon>
        <taxon>Xenopus</taxon>
        <taxon>Silurana</taxon>
    </lineage>
</organism>
<name>F7EU65_XENTR</name>
<feature type="domain" description="Cadherin" evidence="10">
    <location>
        <begin position="566"/>
        <end position="666"/>
    </location>
</feature>
<feature type="domain" description="Cadherin" evidence="10">
    <location>
        <begin position="33"/>
        <end position="127"/>
    </location>
</feature>
<dbReference type="AlphaFoldDB" id="F7EU65"/>
<dbReference type="FunFam" id="2.60.40.60:FF:000011">
    <property type="entry name" value="Cadherin 1"/>
    <property type="match status" value="1"/>
</dbReference>
<dbReference type="PROSITE" id="PS50268">
    <property type="entry name" value="CADHERIN_2"/>
    <property type="match status" value="6"/>
</dbReference>
<dbReference type="SUPFAM" id="SSF49313">
    <property type="entry name" value="Cadherin-like"/>
    <property type="match status" value="7"/>
</dbReference>
<dbReference type="PANTHER" id="PTHR24027:SF419">
    <property type="entry name" value="CADHERIN-17"/>
    <property type="match status" value="1"/>
</dbReference>
<evidence type="ECO:0000256" key="8">
    <source>
        <dbReference type="PROSITE-ProRule" id="PRU00043"/>
    </source>
</evidence>
<keyword evidence="9" id="KW-0812">Transmembrane</keyword>
<dbReference type="GO" id="GO:0007156">
    <property type="term" value="P:homophilic cell adhesion via plasma membrane adhesion molecules"/>
    <property type="evidence" value="ECO:0007669"/>
    <property type="project" value="InterPro"/>
</dbReference>
<sequence>KSRISGLKNGKIRFFSLQILVHGQLQSKGYLEDKEFTIQEEGRSSLIYQFLPRKLTSKTFILDGETDGVIEVLPHDGWLQTKGPLDWEKRKVHKLTIRTLNETGITEEGPFSITIIVEDINDNRPVFNQSEYKGEVREKYRPGRPFVRVYATDADDPSTPNAQLSYSILQQIPDSNPKYFQINNITGDISVTWNGSQLLTVGKDYNLIVQVSDSAEHHFSNTVMVKITIKENIWVAPPPITINENSTEPHPMKITQVRWNDDEALYELHQRDRYPRFPFSIDAIGDIYVSEPLDREERSQYIFYAIAKSRNGLFASSPLTIEVNVEDINDNPPVCPALITIFEVQENEGIGSTVGEFQASDADEEGSFNTLLVYRILEQIPTIPFNNVFSLNEFTGQLQLQRSTLNVEEVDEYILKVEVSDSGRPTSLKTICTIQVNVIDINDNIPIFEKSEYGNVTIKEDTQLQTVVMEIQATDDDQPNTGSSLIIYEIKEGDPHKMFIIETERETNRGYVKIAKPLDFETMQEHRLVIHATNPEPLVAGVAYNDSSITRFTVFVMDVDEKPYFNETLYQKQVKEDVPVGTKIATITAIDPEGDSIRFSLQGDTRNLLRIDEYTGEMFTKALLDRETESHYRVTVIASEKTNPRMSASVLFNLFLEDVNDNPPRLAKSYFGTYFCHPVTKPESVVIEATDPDAQRLTPFKFSLTPDEKDWVIVRLNRTHAKLTMAHSQFEMKNYDITVIINDQGIPPLESEVHIPVSICSCTSKNECEASPVESLGLPSIGMALGILFGTLAVIGVIIAAVFISINHKKKKEGKADGADAMNTGEIRPLSS</sequence>
<dbReference type="PROSITE" id="PS00232">
    <property type="entry name" value="CADHERIN_1"/>
    <property type="match status" value="3"/>
</dbReference>
<evidence type="ECO:0000256" key="2">
    <source>
        <dbReference type="ARBA" id="ARBA00022475"/>
    </source>
</evidence>
<evidence type="ECO:0000256" key="3">
    <source>
        <dbReference type="ARBA" id="ARBA00022737"/>
    </source>
</evidence>
<dbReference type="InterPro" id="IPR002126">
    <property type="entry name" value="Cadherin-like_dom"/>
</dbReference>
<dbReference type="PANTHER" id="PTHR24027">
    <property type="entry name" value="CADHERIN-23"/>
    <property type="match status" value="1"/>
</dbReference>
<dbReference type="GO" id="GO:0005886">
    <property type="term" value="C:plasma membrane"/>
    <property type="evidence" value="ECO:0007669"/>
    <property type="project" value="UniProtKB-SubCell"/>
</dbReference>
<keyword evidence="5" id="KW-0130">Cell adhesion</keyword>
<dbReference type="FunFam" id="2.60.40.60:FF:000152">
    <property type="entry name" value="Cadherin 17"/>
    <property type="match status" value="1"/>
</dbReference>
<keyword evidence="3" id="KW-0677">Repeat</keyword>
<feature type="domain" description="Cadherin" evidence="10">
    <location>
        <begin position="450"/>
        <end position="565"/>
    </location>
</feature>
<evidence type="ECO:0000256" key="7">
    <source>
        <dbReference type="ARBA" id="ARBA00023180"/>
    </source>
</evidence>
<feature type="domain" description="Cadherin" evidence="10">
    <location>
        <begin position="336"/>
        <end position="448"/>
    </location>
</feature>
<evidence type="ECO:0000256" key="1">
    <source>
        <dbReference type="ARBA" id="ARBA00004236"/>
    </source>
</evidence>
<dbReference type="CDD" id="cd11304">
    <property type="entry name" value="Cadherin_repeat"/>
    <property type="match status" value="6"/>
</dbReference>
<evidence type="ECO:0000313" key="11">
    <source>
        <dbReference type="Ensembl" id="ENSXETP00000032171"/>
    </source>
</evidence>
<reference evidence="11" key="1">
    <citation type="journal article" date="2010" name="Science">
        <title>The genome of the Western clawed frog Xenopus tropicalis.</title>
        <authorList>
            <person name="Hellsten U."/>
            <person name="Harland R.M."/>
            <person name="Gilchrist M.J."/>
            <person name="Hendrix D."/>
            <person name="Jurka J."/>
            <person name="Kapitonov V."/>
            <person name="Ovcharenko I."/>
            <person name="Putnam N.H."/>
            <person name="Shu S."/>
            <person name="Taher L."/>
            <person name="Blitz I.L."/>
            <person name="Blumberg B."/>
            <person name="Dichmann D.S."/>
            <person name="Dubchak I."/>
            <person name="Amaya E."/>
            <person name="Detter J.C."/>
            <person name="Fletcher R."/>
            <person name="Gerhard D.S."/>
            <person name="Goodstein D."/>
            <person name="Graves T."/>
            <person name="Grigoriev I.V."/>
            <person name="Grimwood J."/>
            <person name="Kawashima T."/>
            <person name="Lindquist E."/>
            <person name="Lucas S.M."/>
            <person name="Mead P.E."/>
            <person name="Mitros T."/>
            <person name="Ogino H."/>
            <person name="Ohta Y."/>
            <person name="Poliakov A.V."/>
            <person name="Pollet N."/>
            <person name="Robert J."/>
            <person name="Salamov A."/>
            <person name="Sater A.K."/>
            <person name="Schmutz J."/>
            <person name="Terry A."/>
            <person name="Vize P.D."/>
            <person name="Warren W.C."/>
            <person name="Wells D."/>
            <person name="Wills A."/>
            <person name="Wilson R.K."/>
            <person name="Zimmerman L.B."/>
            <person name="Zorn A.M."/>
            <person name="Grainger R."/>
            <person name="Grammer T."/>
            <person name="Khokha M.K."/>
            <person name="Richardson P.M."/>
            <person name="Rokhsar D.S."/>
        </authorList>
    </citation>
    <scope>NUCLEOTIDE SEQUENCE [LARGE SCALE GENOMIC DNA]</scope>
    <source>
        <strain evidence="11">Nigerian</strain>
    </source>
</reference>
<keyword evidence="6 9" id="KW-0472">Membrane</keyword>
<dbReference type="InterPro" id="IPR020894">
    <property type="entry name" value="Cadherin_CS"/>
</dbReference>
<feature type="domain" description="Cadherin" evidence="10">
    <location>
        <begin position="128"/>
        <end position="335"/>
    </location>
</feature>
<keyword evidence="2" id="KW-1003">Cell membrane</keyword>
<dbReference type="GeneTree" id="ENSGT00940000157655"/>
<protein>
    <submittedName>
        <fullName evidence="11">Cadherin 17</fullName>
    </submittedName>
</protein>
<dbReference type="Ensembl" id="ENSXETT00000032171">
    <property type="protein sequence ID" value="ENSXETP00000032171"/>
    <property type="gene ID" value="ENSXETG00000014682"/>
</dbReference>
<dbReference type="Gene3D" id="2.60.40.60">
    <property type="entry name" value="Cadherins"/>
    <property type="match status" value="7"/>
</dbReference>